<comment type="caution">
    <text evidence="1">The sequence shown here is derived from an EMBL/GenBank/DDBJ whole genome shotgun (WGS) entry which is preliminary data.</text>
</comment>
<evidence type="ECO:0000313" key="2">
    <source>
        <dbReference type="Proteomes" id="UP000186058"/>
    </source>
</evidence>
<keyword evidence="2" id="KW-1185">Reference proteome</keyword>
<dbReference type="EMBL" id="LVWI01000002">
    <property type="protein sequence ID" value="OKP91085.1"/>
    <property type="molecule type" value="Genomic_DNA"/>
</dbReference>
<proteinExistence type="predicted"/>
<evidence type="ECO:0000313" key="1">
    <source>
        <dbReference type="EMBL" id="OKP91085.1"/>
    </source>
</evidence>
<protein>
    <submittedName>
        <fullName evidence="1">Uncharacterized protein</fullName>
    </submittedName>
</protein>
<organism evidence="1 2">
    <name type="scientific">Paenibacillus helianthi</name>
    <dbReference type="NCBI Taxonomy" id="1349432"/>
    <lineage>
        <taxon>Bacteria</taxon>
        <taxon>Bacillati</taxon>
        <taxon>Bacillota</taxon>
        <taxon>Bacilli</taxon>
        <taxon>Bacillales</taxon>
        <taxon>Paenibacillaceae</taxon>
        <taxon>Paenibacillus</taxon>
    </lineage>
</organism>
<gene>
    <name evidence="1" type="ORF">A3844_04410</name>
</gene>
<sequence>MINHTVVPGNGPTSGRTDLHLVGFPIEADGLTRATEQITDLFKRMSFKRKPTLNFDSRFIDSRLTKKGRVIT</sequence>
<dbReference type="Proteomes" id="UP000186058">
    <property type="component" value="Unassembled WGS sequence"/>
</dbReference>
<accession>A0ABX3ET20</accession>
<name>A0ABX3ET20_9BACL</name>
<reference evidence="1 2" key="1">
    <citation type="submission" date="2016-03" db="EMBL/GenBank/DDBJ databases">
        <authorList>
            <person name="Sant'Anna F.H."/>
            <person name="Ambrosini A."/>
            <person name="Souza R."/>
            <person name="Bach E."/>
            <person name="Fernandes G."/>
            <person name="Balsanelli E."/>
            <person name="Baura V.A."/>
            <person name="Souza E.M."/>
            <person name="Passaglia L."/>
        </authorList>
    </citation>
    <scope>NUCLEOTIDE SEQUENCE [LARGE SCALE GENOMIC DNA]</scope>
    <source>
        <strain evidence="1 2">P26E</strain>
    </source>
</reference>